<gene>
    <name evidence="1" type="ORF">BECKFW1821A_GA0114235_11241</name>
    <name evidence="2" type="ORF">BECKFW1821B_GA0114236_11281</name>
</gene>
<proteinExistence type="predicted"/>
<dbReference type="AlphaFoldDB" id="A0A450T6R5"/>
<organism evidence="1">
    <name type="scientific">Candidatus Kentrum sp. FW</name>
    <dbReference type="NCBI Taxonomy" id="2126338"/>
    <lineage>
        <taxon>Bacteria</taxon>
        <taxon>Pseudomonadati</taxon>
        <taxon>Pseudomonadota</taxon>
        <taxon>Gammaproteobacteria</taxon>
        <taxon>Candidatus Kentrum</taxon>
    </lineage>
</organism>
<sequence length="41" mass="4916">MSMHRREFPMKFPARFFCRQNLEEIIELNALSHNSVSTFVT</sequence>
<evidence type="ECO:0000313" key="1">
    <source>
        <dbReference type="EMBL" id="VFJ62222.1"/>
    </source>
</evidence>
<accession>A0A450T6R5</accession>
<protein>
    <submittedName>
        <fullName evidence="1">Uncharacterized protein</fullName>
    </submittedName>
</protein>
<dbReference type="EMBL" id="CAADFD010000128">
    <property type="protein sequence ID" value="VFJ67253.1"/>
    <property type="molecule type" value="Genomic_DNA"/>
</dbReference>
<name>A0A450T6R5_9GAMM</name>
<reference evidence="1" key="1">
    <citation type="submission" date="2019-02" db="EMBL/GenBank/DDBJ databases">
        <authorList>
            <person name="Gruber-Vodicka R. H."/>
            <person name="Seah K. B. B."/>
        </authorList>
    </citation>
    <scope>NUCLEOTIDE SEQUENCE</scope>
    <source>
        <strain evidence="2">BECK_BZ106</strain>
        <strain evidence="1">BECK_BZ15</strain>
    </source>
</reference>
<evidence type="ECO:0000313" key="2">
    <source>
        <dbReference type="EMBL" id="VFJ67253.1"/>
    </source>
</evidence>
<dbReference type="EMBL" id="CAADEW010000124">
    <property type="protein sequence ID" value="VFJ62222.1"/>
    <property type="molecule type" value="Genomic_DNA"/>
</dbReference>